<name>A0ABZ0L583_9BACL</name>
<evidence type="ECO:0000256" key="1">
    <source>
        <dbReference type="ARBA" id="ARBA00004496"/>
    </source>
</evidence>
<dbReference type="CDD" id="cd00371">
    <property type="entry name" value="HMA"/>
    <property type="match status" value="1"/>
</dbReference>
<dbReference type="Pfam" id="PF00403">
    <property type="entry name" value="HMA"/>
    <property type="match status" value="1"/>
</dbReference>
<keyword evidence="6" id="KW-0143">Chaperone</keyword>
<dbReference type="PROSITE" id="PS01047">
    <property type="entry name" value="HMA_1"/>
    <property type="match status" value="1"/>
</dbReference>
<evidence type="ECO:0000259" key="7">
    <source>
        <dbReference type="PROSITE" id="PS50846"/>
    </source>
</evidence>
<dbReference type="InterPro" id="IPR036163">
    <property type="entry name" value="HMA_dom_sf"/>
</dbReference>
<organism evidence="8 9">
    <name type="scientific">Sporosarcina oncorhynchi</name>
    <dbReference type="NCBI Taxonomy" id="3056444"/>
    <lineage>
        <taxon>Bacteria</taxon>
        <taxon>Bacillati</taxon>
        <taxon>Bacillota</taxon>
        <taxon>Bacilli</taxon>
        <taxon>Bacillales</taxon>
        <taxon>Caryophanaceae</taxon>
        <taxon>Sporosarcina</taxon>
    </lineage>
</organism>
<dbReference type="NCBIfam" id="NF033795">
    <property type="entry name" value="chaper_CopZ_Bs"/>
    <property type="match status" value="1"/>
</dbReference>
<reference evidence="8 9" key="1">
    <citation type="submission" date="2023-06" db="EMBL/GenBank/DDBJ databases">
        <title>Sporosarcina sp. nov., isolated from Korean tranditional fermented seafood 'Jeotgal'.</title>
        <authorList>
            <person name="Yang A.I."/>
            <person name="Shin N.-R."/>
        </authorList>
    </citation>
    <scope>NUCLEOTIDE SEQUENCE [LARGE SCALE GENOMIC DNA]</scope>
    <source>
        <strain evidence="8 9">T2O-4</strain>
    </source>
</reference>
<keyword evidence="3" id="KW-0963">Cytoplasm</keyword>
<evidence type="ECO:0000256" key="2">
    <source>
        <dbReference type="ARBA" id="ARBA00015313"/>
    </source>
</evidence>
<dbReference type="InterPro" id="IPR006121">
    <property type="entry name" value="HMA_dom"/>
</dbReference>
<dbReference type="RefSeq" id="WP_317966888.1">
    <property type="nucleotide sequence ID" value="NZ_CP129118.1"/>
</dbReference>
<gene>
    <name evidence="8" type="primary">copZ</name>
    <name evidence="8" type="ORF">QWT69_14750</name>
</gene>
<keyword evidence="9" id="KW-1185">Reference proteome</keyword>
<dbReference type="PANTHER" id="PTHR46594">
    <property type="entry name" value="P-TYPE CATION-TRANSPORTING ATPASE"/>
    <property type="match status" value="1"/>
</dbReference>
<keyword evidence="5" id="KW-0186">Copper</keyword>
<evidence type="ECO:0000256" key="5">
    <source>
        <dbReference type="ARBA" id="ARBA00023008"/>
    </source>
</evidence>
<dbReference type="InterPro" id="IPR017969">
    <property type="entry name" value="Heavy-metal-associated_CS"/>
</dbReference>
<evidence type="ECO:0000313" key="8">
    <source>
        <dbReference type="EMBL" id="WOV87103.1"/>
    </source>
</evidence>
<evidence type="ECO:0000256" key="3">
    <source>
        <dbReference type="ARBA" id="ARBA00022490"/>
    </source>
</evidence>
<dbReference type="PANTHER" id="PTHR46594:SF4">
    <property type="entry name" value="P-TYPE CATION-TRANSPORTING ATPASE"/>
    <property type="match status" value="1"/>
</dbReference>
<proteinExistence type="predicted"/>
<protein>
    <recommendedName>
        <fullName evidence="2">Copper chaperone CopZ</fullName>
    </recommendedName>
</protein>
<evidence type="ECO:0000256" key="4">
    <source>
        <dbReference type="ARBA" id="ARBA00022723"/>
    </source>
</evidence>
<dbReference type="PROSITE" id="PS50846">
    <property type="entry name" value="HMA_2"/>
    <property type="match status" value="1"/>
</dbReference>
<comment type="subcellular location">
    <subcellularLocation>
        <location evidence="1">Cytoplasm</location>
    </subcellularLocation>
</comment>
<feature type="domain" description="HMA" evidence="7">
    <location>
        <begin position="3"/>
        <end position="69"/>
    </location>
</feature>
<dbReference type="PRINTS" id="PR00942">
    <property type="entry name" value="CUATPASEI"/>
</dbReference>
<dbReference type="Proteomes" id="UP001303902">
    <property type="component" value="Chromosome"/>
</dbReference>
<sequence length="69" mass="7289">MAEKTTLNVTGMSCGHCVKTIEDNVGKLDGVKSVQVNLEAGTVDVEFESGQIGTKQISDTIEDQGFDVA</sequence>
<dbReference type="EMBL" id="CP129118">
    <property type="protein sequence ID" value="WOV87103.1"/>
    <property type="molecule type" value="Genomic_DNA"/>
</dbReference>
<dbReference type="Gene3D" id="3.30.70.100">
    <property type="match status" value="1"/>
</dbReference>
<accession>A0ABZ0L583</accession>
<dbReference type="SUPFAM" id="SSF55008">
    <property type="entry name" value="HMA, heavy metal-associated domain"/>
    <property type="match status" value="1"/>
</dbReference>
<evidence type="ECO:0000256" key="6">
    <source>
        <dbReference type="ARBA" id="ARBA00023186"/>
    </source>
</evidence>
<evidence type="ECO:0000313" key="9">
    <source>
        <dbReference type="Proteomes" id="UP001303902"/>
    </source>
</evidence>
<dbReference type="InterPro" id="IPR049740">
    <property type="entry name" value="CopZ"/>
</dbReference>
<keyword evidence="4" id="KW-0479">Metal-binding</keyword>
<dbReference type="NCBIfam" id="TIGR00003">
    <property type="entry name" value="copper ion binding protein"/>
    <property type="match status" value="1"/>
</dbReference>
<dbReference type="InterPro" id="IPR006122">
    <property type="entry name" value="HMA_Cu_ion-bd"/>
</dbReference>